<dbReference type="OrthoDB" id="121416at2"/>
<keyword evidence="1" id="KW-0472">Membrane</keyword>
<organism evidence="2 3">
    <name type="scientific">Terriglobus saanensis (strain ATCC BAA-1853 / DSM 23119 / SP1PR4)</name>
    <dbReference type="NCBI Taxonomy" id="401053"/>
    <lineage>
        <taxon>Bacteria</taxon>
        <taxon>Pseudomonadati</taxon>
        <taxon>Acidobacteriota</taxon>
        <taxon>Terriglobia</taxon>
        <taxon>Terriglobales</taxon>
        <taxon>Acidobacteriaceae</taxon>
        <taxon>Terriglobus</taxon>
    </lineage>
</organism>
<dbReference type="KEGG" id="tsa:AciPR4_3042"/>
<dbReference type="RefSeq" id="WP_013569532.1">
    <property type="nucleotide sequence ID" value="NC_014963.1"/>
</dbReference>
<dbReference type="PROSITE" id="PS51257">
    <property type="entry name" value="PROKAR_LIPOPROTEIN"/>
    <property type="match status" value="1"/>
</dbReference>
<dbReference type="STRING" id="401053.AciPR4_3042"/>
<name>E8V5Y3_TERSS</name>
<keyword evidence="1" id="KW-0812">Transmembrane</keyword>
<feature type="transmembrane region" description="Helical" evidence="1">
    <location>
        <begin position="60"/>
        <end position="84"/>
    </location>
</feature>
<evidence type="ECO:0000313" key="3">
    <source>
        <dbReference type="Proteomes" id="UP000006844"/>
    </source>
</evidence>
<evidence type="ECO:0000256" key="1">
    <source>
        <dbReference type="SAM" id="Phobius"/>
    </source>
</evidence>
<feature type="transmembrane region" description="Helical" evidence="1">
    <location>
        <begin position="6"/>
        <end position="25"/>
    </location>
</feature>
<dbReference type="HOGENOM" id="CLU_187562_0_0_0"/>
<keyword evidence="1" id="KW-1133">Transmembrane helix</keyword>
<evidence type="ECO:0000313" key="2">
    <source>
        <dbReference type="EMBL" id="ADV83801.1"/>
    </source>
</evidence>
<gene>
    <name evidence="2" type="ordered locus">AciPR4_3042</name>
</gene>
<dbReference type="EMBL" id="CP002467">
    <property type="protein sequence ID" value="ADV83801.1"/>
    <property type="molecule type" value="Genomic_DNA"/>
</dbReference>
<dbReference type="eggNOG" id="ENOG50338CM">
    <property type="taxonomic scope" value="Bacteria"/>
</dbReference>
<dbReference type="AlphaFoldDB" id="E8V5Y3"/>
<sequence>MRILLIVWAGVTAVAGCLLLYRAMLTRYEEDQLFLDDAILSEERERQNKLQQRLTQIQPYLRVAGGAAALMFVALIGSLTWQAYQALR</sequence>
<proteinExistence type="predicted"/>
<dbReference type="Proteomes" id="UP000006844">
    <property type="component" value="Chromosome"/>
</dbReference>
<accession>E8V5Y3</accession>
<reference evidence="2 3" key="1">
    <citation type="journal article" date="2012" name="Stand. Genomic Sci.">
        <title>Complete genome sequence of Terriglobus saanensis type strain SP1PR4(T), an Acidobacteria from tundra soil.</title>
        <authorList>
            <person name="Rawat S.R."/>
            <person name="Mannisto M.K."/>
            <person name="Starovoytov V."/>
            <person name="Goodwin L."/>
            <person name="Nolan M."/>
            <person name="Hauser L."/>
            <person name="Land M."/>
            <person name="Davenport K.W."/>
            <person name="Woyke T."/>
            <person name="Haggblom M.M."/>
        </authorList>
    </citation>
    <scope>NUCLEOTIDE SEQUENCE</scope>
    <source>
        <strain evidence="3">ATCC BAA-1853 / DSM 23119 / SP1PR4</strain>
    </source>
</reference>
<protein>
    <submittedName>
        <fullName evidence="2">Uncharacterized protein</fullName>
    </submittedName>
</protein>
<keyword evidence="3" id="KW-1185">Reference proteome</keyword>